<dbReference type="PROSITE" id="PS51198">
    <property type="entry name" value="UVRD_HELICASE_ATP_BIND"/>
    <property type="match status" value="1"/>
</dbReference>
<evidence type="ECO:0000256" key="9">
    <source>
        <dbReference type="ARBA" id="ARBA00023204"/>
    </source>
</evidence>
<dbReference type="GO" id="GO:0008408">
    <property type="term" value="F:3'-5' exonuclease activity"/>
    <property type="evidence" value="ECO:0007669"/>
    <property type="project" value="UniProtKB-UniRule"/>
</dbReference>
<comment type="function">
    <text evidence="13">The heterodimer acts as both an ATP-dependent DNA helicase and an ATP-dependent, dual-direction single-stranded exonuclease. Recognizes the chi site generating a DNA molecule suitable for the initiation of homologous recombination. The AddA nuclease domain is required for chi fragment generation; this subunit has the helicase and 3' -&gt; 5' nuclease activities.</text>
</comment>
<evidence type="ECO:0000256" key="13">
    <source>
        <dbReference type="HAMAP-Rule" id="MF_01451"/>
    </source>
</evidence>
<dbReference type="HAMAP" id="MF_01451">
    <property type="entry name" value="AddA"/>
    <property type="match status" value="1"/>
</dbReference>
<keyword evidence="5 13" id="KW-0347">Helicase</keyword>
<comment type="caution">
    <text evidence="18">The sequence shown here is derived from an EMBL/GenBank/DDBJ whole genome shotgun (WGS) entry which is preliminary data.</text>
</comment>
<dbReference type="GO" id="GO:0000724">
    <property type="term" value="P:double-strand break repair via homologous recombination"/>
    <property type="evidence" value="ECO:0007669"/>
    <property type="project" value="UniProtKB-UniRule"/>
</dbReference>
<dbReference type="InterPro" id="IPR027417">
    <property type="entry name" value="P-loop_NTPase"/>
</dbReference>
<keyword evidence="8 13" id="KW-0238">DNA-binding</keyword>
<dbReference type="InterPro" id="IPR011604">
    <property type="entry name" value="PDDEXK-like_dom_sf"/>
</dbReference>
<reference evidence="18 19" key="1">
    <citation type="submission" date="2017-03" db="EMBL/GenBank/DDBJ databases">
        <title>Isolation of Levoglucosan Utilizing Bacteria.</title>
        <authorList>
            <person name="Arya A.S."/>
        </authorList>
    </citation>
    <scope>NUCLEOTIDE SEQUENCE [LARGE SCALE GENOMIC DNA]</scope>
    <source>
        <strain evidence="18 19">MEC069</strain>
    </source>
</reference>
<dbReference type="GO" id="GO:0016887">
    <property type="term" value="F:ATP hydrolysis activity"/>
    <property type="evidence" value="ECO:0007669"/>
    <property type="project" value="RHEA"/>
</dbReference>
<evidence type="ECO:0000256" key="14">
    <source>
        <dbReference type="PROSITE-ProRule" id="PRU00560"/>
    </source>
</evidence>
<name>A0A4Y8PRR4_9BACL</name>
<dbReference type="OrthoDB" id="9810135at2"/>
<dbReference type="PANTHER" id="PTHR11070:SF48">
    <property type="entry name" value="ATP-DEPENDENT HELICASE_NUCLEASE SUBUNIT A"/>
    <property type="match status" value="1"/>
</dbReference>
<dbReference type="Proteomes" id="UP000298246">
    <property type="component" value="Unassembled WGS sequence"/>
</dbReference>
<accession>A0A4Y8PRR4</accession>
<gene>
    <name evidence="13" type="primary">addA</name>
    <name evidence="18" type="ORF">B5M42_22590</name>
</gene>
<comment type="similarity">
    <text evidence="13">Belongs to the helicase family. AddA subfamily.</text>
</comment>
<dbReference type="Pfam" id="PF13361">
    <property type="entry name" value="UvrD_C"/>
    <property type="match status" value="1"/>
</dbReference>
<dbReference type="Gene3D" id="3.90.320.10">
    <property type="match status" value="1"/>
</dbReference>
<dbReference type="InterPro" id="IPR038726">
    <property type="entry name" value="PDDEXK_AddAB-type"/>
</dbReference>
<evidence type="ECO:0000256" key="4">
    <source>
        <dbReference type="ARBA" id="ARBA00022801"/>
    </source>
</evidence>
<dbReference type="GO" id="GO:0005829">
    <property type="term" value="C:cytosol"/>
    <property type="evidence" value="ECO:0007669"/>
    <property type="project" value="TreeGrafter"/>
</dbReference>
<evidence type="ECO:0000256" key="10">
    <source>
        <dbReference type="ARBA" id="ARBA00023235"/>
    </source>
</evidence>
<evidence type="ECO:0000256" key="5">
    <source>
        <dbReference type="ARBA" id="ARBA00022806"/>
    </source>
</evidence>
<comment type="catalytic activity">
    <reaction evidence="11 13">
        <text>Couples ATP hydrolysis with the unwinding of duplex DNA by translocating in the 3'-5' direction.</text>
        <dbReference type="EC" id="5.6.2.4"/>
    </reaction>
</comment>
<dbReference type="EC" id="5.6.2.4" evidence="13"/>
<evidence type="ECO:0000256" key="6">
    <source>
        <dbReference type="ARBA" id="ARBA00022839"/>
    </source>
</evidence>
<dbReference type="InterPro" id="IPR011335">
    <property type="entry name" value="Restrct_endonuc-II-like"/>
</dbReference>
<sequence>MSMQQQPKPLDSTWTDDQWDAITLAGRNMLVAAAAGSGKTAVLVERIIRRIASEQQPVDVDRLLVATFTKAAASEMKHRIRDALEKELLRQPRSQHLRKQLALMGRASITTLHSFCLEVVQRYFSLIRLDPGFRIANETEAELLRQDLLEELLESYYAASESESSSPFWRLVDAFSGERSDAALMQLVQKLYDVSRSHPWPDQWLREAALMFGPQPEAAAERLQEAAEAGSPLAEAEAAAELEAAWQEAAAAMETDRRSDAPEFAAWRLNDAASAKLDGEAAAAPVDFSRWEASLVADVQLELTGAADVLRQAQELAEQPGGPTPYLANLSDDLQLIGELLTASRGPWSDLHARFQTAEFGKLKACKGDDYDKQLQEQVKELRNRAKEQVGKIREELFGRTMAQFAQEVADMAPLLHTLVDLVCDFAGRYQQAKAAKGLIDFADLEHYCLQILREPGAAPGQLVPSQAALAYREQFVEVLLDEYQDTNRVQEAIVELISRPGAGNRFMVGDVKQSIYRFRLAEPGLFLEKYKAYARDVAASGLRIDLARNFRSRRQVVDAVNFLFRQLMNEGVGEIAYDERAELIYGAGYPEAESDCAVEMVLIDRSVETGEAEDEADRYTEEEDGGVATEGAGPSDLELEAQELETVQLEARAMAAQIRRLLGGDAPADGTKGQQAFQVFDKRVGGMRPATYRDIVILLRATQMWAPVIIEEFKHMGIPAYADLSTGYFSATEVEVMLSLLKIIDNPYQDIPLAAVLRSPVVLLNADELARIRAVGKGQPFYEALLRAAKGGVEPDEADTEAAAGAEAADSGQAAGASGGKGFAGLEPAVAGAGERADGKAGDCDTPGQESPDDAASEPDELVVKLRRFLEQLELWRSEARQGSLADLIWRIYRETGYYDFVGGLPGGVQRQANLRALYDRARQYESTSLRGLFRFLRFLERMQETGGDLGTARSLGEQEDVVRIMSIHKSKGLEFPVVFVAGMAKSFNQRDLNDAFLLHKELGFGPRFIDTELRVGYPSLPSLAIKRRMKLELLAEEMRVLYVALTRAREKLILLGTVKSLNKLLGAWSRHLAGGQPHLPDYELARAKCYLDWVGPALLRHPAAEGWRQRLDLPGNANALLADASEWTFTVLRPQELLAPTAPAEEPNADEAQSAAAALAQSRLEALRQLAPVPSSGIWRERLEQRLSWQYAYAEAPAFFAKTTVSEMKRLADRGRITAEEELPSAVFGLGREPAAAPSVLRRPRFLEQRRLTAAEKGTVVHAVMQNLPLVPPPTADSIRELLASMLERQMLTCLQAESVEPEAILRFFATDLGRRMLLAPRLRREVPFSYGLDASEVYVHAGPSAAGETVLIQGVIDCLFEDDQGLVLLDYKTDAVRGSSPDELRERYRVQIGLYAQAVAHIWRRPLSGAYLYFFDGEILVEMDVPEEERG</sequence>
<dbReference type="InterPro" id="IPR014016">
    <property type="entry name" value="UvrD-like_ATP-bd"/>
</dbReference>
<dbReference type="SUPFAM" id="SSF52540">
    <property type="entry name" value="P-loop containing nucleoside triphosphate hydrolases"/>
    <property type="match status" value="1"/>
</dbReference>
<feature type="domain" description="UvrD-like helicase C-terminal" evidence="17">
    <location>
        <begin position="606"/>
        <end position="974"/>
    </location>
</feature>
<dbReference type="PROSITE" id="PS51217">
    <property type="entry name" value="UVRD_HELICASE_CTER"/>
    <property type="match status" value="1"/>
</dbReference>
<dbReference type="PANTHER" id="PTHR11070">
    <property type="entry name" value="UVRD / RECB / PCRA DNA HELICASE FAMILY MEMBER"/>
    <property type="match status" value="1"/>
</dbReference>
<evidence type="ECO:0000256" key="7">
    <source>
        <dbReference type="ARBA" id="ARBA00022840"/>
    </source>
</evidence>
<dbReference type="FunFam" id="3.40.50.300:FF:001236">
    <property type="entry name" value="ATP-dependent helicase/nuclease subunit A"/>
    <property type="match status" value="1"/>
</dbReference>
<dbReference type="Pfam" id="PF12705">
    <property type="entry name" value="PDDEXK_1"/>
    <property type="match status" value="1"/>
</dbReference>
<dbReference type="InterPro" id="IPR014152">
    <property type="entry name" value="AddA"/>
</dbReference>
<organism evidence="18 19">
    <name type="scientific">Paenibacillus athensensis</name>
    <dbReference type="NCBI Taxonomy" id="1967502"/>
    <lineage>
        <taxon>Bacteria</taxon>
        <taxon>Bacillati</taxon>
        <taxon>Bacillota</taxon>
        <taxon>Bacilli</taxon>
        <taxon>Bacillales</taxon>
        <taxon>Paenibacillaceae</taxon>
        <taxon>Paenibacillus</taxon>
    </lineage>
</organism>
<evidence type="ECO:0000256" key="1">
    <source>
        <dbReference type="ARBA" id="ARBA00022722"/>
    </source>
</evidence>
<feature type="region of interest" description="Disordered" evidence="15">
    <location>
        <begin position="610"/>
        <end position="634"/>
    </location>
</feature>
<comment type="cofactor">
    <cofactor evidence="13">
        <name>Mg(2+)</name>
        <dbReference type="ChEBI" id="CHEBI:18420"/>
    </cofactor>
</comment>
<evidence type="ECO:0000256" key="12">
    <source>
        <dbReference type="ARBA" id="ARBA00048988"/>
    </source>
</evidence>
<feature type="compositionally biased region" description="Acidic residues" evidence="15">
    <location>
        <begin position="611"/>
        <end position="626"/>
    </location>
</feature>
<dbReference type="GO" id="GO:0043138">
    <property type="term" value="F:3'-5' DNA helicase activity"/>
    <property type="evidence" value="ECO:0007669"/>
    <property type="project" value="UniProtKB-UniRule"/>
</dbReference>
<dbReference type="RefSeq" id="WP_134757049.1">
    <property type="nucleotide sequence ID" value="NZ_MYFO02000016.1"/>
</dbReference>
<evidence type="ECO:0000256" key="15">
    <source>
        <dbReference type="SAM" id="MobiDB-lite"/>
    </source>
</evidence>
<dbReference type="GO" id="GO:0005524">
    <property type="term" value="F:ATP binding"/>
    <property type="evidence" value="ECO:0007669"/>
    <property type="project" value="UniProtKB-UniRule"/>
</dbReference>
<evidence type="ECO:0000259" key="17">
    <source>
        <dbReference type="PROSITE" id="PS51217"/>
    </source>
</evidence>
<keyword evidence="4 13" id="KW-0378">Hydrolase</keyword>
<evidence type="ECO:0000313" key="19">
    <source>
        <dbReference type="Proteomes" id="UP000298246"/>
    </source>
</evidence>
<evidence type="ECO:0000256" key="11">
    <source>
        <dbReference type="ARBA" id="ARBA00034617"/>
    </source>
</evidence>
<keyword evidence="6 13" id="KW-0269">Exonuclease</keyword>
<keyword evidence="9 13" id="KW-0234">DNA repair</keyword>
<dbReference type="SUPFAM" id="SSF52980">
    <property type="entry name" value="Restriction endonuclease-like"/>
    <property type="match status" value="1"/>
</dbReference>
<evidence type="ECO:0000259" key="16">
    <source>
        <dbReference type="PROSITE" id="PS51198"/>
    </source>
</evidence>
<evidence type="ECO:0000256" key="3">
    <source>
        <dbReference type="ARBA" id="ARBA00022763"/>
    </source>
</evidence>
<evidence type="ECO:0000256" key="2">
    <source>
        <dbReference type="ARBA" id="ARBA00022741"/>
    </source>
</evidence>
<keyword evidence="3 13" id="KW-0227">DNA damage</keyword>
<protein>
    <recommendedName>
        <fullName evidence="13">ATP-dependent helicase/nuclease subunit A</fullName>
        <ecNumber evidence="13">3.1.-.-</ecNumber>
        <ecNumber evidence="13">5.6.2.4</ecNumber>
    </recommendedName>
    <alternativeName>
        <fullName evidence="13">ATP-dependent helicase/nuclease AddA</fullName>
    </alternativeName>
    <alternativeName>
        <fullName evidence="13">DNA 3'-5' helicase AddA</fullName>
    </alternativeName>
</protein>
<evidence type="ECO:0000256" key="8">
    <source>
        <dbReference type="ARBA" id="ARBA00023125"/>
    </source>
</evidence>
<feature type="domain" description="UvrD-like helicase ATP-binding" evidence="16">
    <location>
        <begin position="12"/>
        <end position="554"/>
    </location>
</feature>
<keyword evidence="19" id="KW-1185">Reference proteome</keyword>
<feature type="binding site" evidence="14">
    <location>
        <begin position="33"/>
        <end position="40"/>
    </location>
    <ligand>
        <name>ATP</name>
        <dbReference type="ChEBI" id="CHEBI:30616"/>
    </ligand>
</feature>
<dbReference type="Pfam" id="PF00580">
    <property type="entry name" value="UvrD-helicase"/>
    <property type="match status" value="2"/>
</dbReference>
<dbReference type="Gene3D" id="6.10.250.2380">
    <property type="match status" value="1"/>
</dbReference>
<keyword evidence="1 13" id="KW-0540">Nuclease</keyword>
<dbReference type="GO" id="GO:0003690">
    <property type="term" value="F:double-stranded DNA binding"/>
    <property type="evidence" value="ECO:0007669"/>
    <property type="project" value="UniProtKB-UniRule"/>
</dbReference>
<keyword evidence="2 13" id="KW-0547">Nucleotide-binding</keyword>
<comment type="catalytic activity">
    <reaction evidence="12 13">
        <text>ATP + H2O = ADP + phosphate + H(+)</text>
        <dbReference type="Rhea" id="RHEA:13065"/>
        <dbReference type="ChEBI" id="CHEBI:15377"/>
        <dbReference type="ChEBI" id="CHEBI:15378"/>
        <dbReference type="ChEBI" id="CHEBI:30616"/>
        <dbReference type="ChEBI" id="CHEBI:43474"/>
        <dbReference type="ChEBI" id="CHEBI:456216"/>
        <dbReference type="EC" id="5.6.2.4"/>
    </reaction>
</comment>
<dbReference type="Gene3D" id="3.40.50.300">
    <property type="entry name" value="P-loop containing nucleotide triphosphate hydrolases"/>
    <property type="match status" value="3"/>
</dbReference>
<dbReference type="InterPro" id="IPR014017">
    <property type="entry name" value="DNA_helicase_UvrD-like_C"/>
</dbReference>
<dbReference type="EC" id="3.1.-.-" evidence="13"/>
<dbReference type="EMBL" id="MYFO01000046">
    <property type="protein sequence ID" value="TFE83587.1"/>
    <property type="molecule type" value="Genomic_DNA"/>
</dbReference>
<proteinExistence type="inferred from homology"/>
<keyword evidence="10 13" id="KW-0413">Isomerase</keyword>
<keyword evidence="7 13" id="KW-0067">ATP-binding</keyword>
<dbReference type="GO" id="GO:0033202">
    <property type="term" value="C:DNA helicase complex"/>
    <property type="evidence" value="ECO:0007669"/>
    <property type="project" value="TreeGrafter"/>
</dbReference>
<comment type="subunit">
    <text evidence="13">Heterodimer of AddA and AddB/RexB.</text>
</comment>
<dbReference type="InterPro" id="IPR000212">
    <property type="entry name" value="DNA_helicase_UvrD/REP"/>
</dbReference>
<feature type="region of interest" description="Disordered" evidence="15">
    <location>
        <begin position="835"/>
        <end position="859"/>
    </location>
</feature>
<evidence type="ECO:0000313" key="18">
    <source>
        <dbReference type="EMBL" id="TFE83587.1"/>
    </source>
</evidence>